<evidence type="ECO:0000313" key="16">
    <source>
        <dbReference type="Proteomes" id="UP000829291"/>
    </source>
</evidence>
<keyword evidence="7 14" id="KW-0472">Membrane</keyword>
<dbReference type="PROSITE" id="PS00237">
    <property type="entry name" value="G_PROTEIN_RECEP_F1_1"/>
    <property type="match status" value="1"/>
</dbReference>
<evidence type="ECO:0000256" key="2">
    <source>
        <dbReference type="ARBA" id="ARBA00010663"/>
    </source>
</evidence>
<dbReference type="InterPro" id="IPR000276">
    <property type="entry name" value="GPCR_Rhodpsn"/>
</dbReference>
<feature type="transmembrane region" description="Helical" evidence="14">
    <location>
        <begin position="264"/>
        <end position="285"/>
    </location>
</feature>
<feature type="transmembrane region" description="Helical" evidence="14">
    <location>
        <begin position="115"/>
        <end position="136"/>
    </location>
</feature>
<dbReference type="PRINTS" id="PR00237">
    <property type="entry name" value="GPCRRHODOPSN"/>
</dbReference>
<dbReference type="OrthoDB" id="5962705at2759"/>
<feature type="region of interest" description="Disordered" evidence="13">
    <location>
        <begin position="401"/>
        <end position="434"/>
    </location>
</feature>
<keyword evidence="6 12" id="KW-0297">G-protein coupled receptor</keyword>
<feature type="transmembrane region" description="Helical" evidence="14">
    <location>
        <begin position="76"/>
        <end position="95"/>
    </location>
</feature>
<proteinExistence type="inferred from homology"/>
<dbReference type="GeneID" id="107220536"/>
<feature type="domain" description="G-protein coupled receptors family 1 profile" evidence="15">
    <location>
        <begin position="56"/>
        <end position="325"/>
    </location>
</feature>
<dbReference type="SUPFAM" id="SSF81321">
    <property type="entry name" value="Family A G protein-coupled receptor-like"/>
    <property type="match status" value="1"/>
</dbReference>
<evidence type="ECO:0000256" key="7">
    <source>
        <dbReference type="ARBA" id="ARBA00023136"/>
    </source>
</evidence>
<keyword evidence="8" id="KW-1015">Disulfide bond</keyword>
<keyword evidence="3" id="KW-1003">Cell membrane</keyword>
<dbReference type="FunCoup" id="A0A6J0BKA5">
    <property type="interactions" value="67"/>
</dbReference>
<dbReference type="GO" id="GO:0005886">
    <property type="term" value="C:plasma membrane"/>
    <property type="evidence" value="ECO:0007669"/>
    <property type="project" value="UniProtKB-SubCell"/>
</dbReference>
<dbReference type="InterPro" id="IPR017452">
    <property type="entry name" value="GPCR_Rhodpsn_7TM"/>
</dbReference>
<feature type="transmembrane region" description="Helical" evidence="14">
    <location>
        <begin position="157"/>
        <end position="184"/>
    </location>
</feature>
<accession>A0A6J0BKA5</accession>
<dbReference type="PROSITE" id="PS50262">
    <property type="entry name" value="G_PROTEIN_RECEP_F1_2"/>
    <property type="match status" value="1"/>
</dbReference>
<feature type="transmembrane region" description="Helical" evidence="14">
    <location>
        <begin position="38"/>
        <end position="64"/>
    </location>
</feature>
<dbReference type="InParanoid" id="A0A6J0BKA5"/>
<dbReference type="PANTHER" id="PTHR24243">
    <property type="entry name" value="G-PROTEIN COUPLED RECEPTOR"/>
    <property type="match status" value="1"/>
</dbReference>
<evidence type="ECO:0000256" key="10">
    <source>
        <dbReference type="ARBA" id="ARBA00023180"/>
    </source>
</evidence>
<dbReference type="KEGG" id="nlo:107220536"/>
<organism evidence="17">
    <name type="scientific">Neodiprion lecontei</name>
    <name type="common">Redheaded pine sawfly</name>
    <dbReference type="NCBI Taxonomy" id="441921"/>
    <lineage>
        <taxon>Eukaryota</taxon>
        <taxon>Metazoa</taxon>
        <taxon>Ecdysozoa</taxon>
        <taxon>Arthropoda</taxon>
        <taxon>Hexapoda</taxon>
        <taxon>Insecta</taxon>
        <taxon>Pterygota</taxon>
        <taxon>Neoptera</taxon>
        <taxon>Endopterygota</taxon>
        <taxon>Hymenoptera</taxon>
        <taxon>Tenthredinoidea</taxon>
        <taxon>Diprionidae</taxon>
        <taxon>Diprioninae</taxon>
        <taxon>Neodiprion</taxon>
    </lineage>
</organism>
<gene>
    <name evidence="17" type="primary">LOC107220536</name>
</gene>
<evidence type="ECO:0000256" key="4">
    <source>
        <dbReference type="ARBA" id="ARBA00022692"/>
    </source>
</evidence>
<sequence>MAAVNLLPSPLGNFSEDNCTESEYLEKMLGPKHLSIRIVLPVTFVYVLIFVTGVFGNVATCLVIIRNPVMKTATNYYLFSLAVSDLTLLLLGLPNELSVFWQQYPWPFGLGLCKIRAFVSEMSSYVSVLTIVAFSMERYLAICHPLHLYAMSGLKRPIRFILAAWVVALVCALPFAVYTTVYYVEFPLGSKRHVEDSAICAMLQHNMPPFPLYELSCVIFFLIPMLLILVLYVRMGLKIRNTSLGRSIEGSVHGETRQVQSRKAIIRMLSAVVVMFFICWVPFHAQRLLYVYARNSAYYVEINEWLYALGGCLYYFSTTVNPILYNVMSAKYRGAFKETLCCVTGSPTFTRDELSSMRDTTICGCDSATSMQLIRIRSLRYTRTVRCTLDHAKDILRSPSHTRCNKDDNGNGVNLNASQNEDHMQNSNTEPLLDSKKTSIISQASNGKPKCHTTEVYVPPDETCI</sequence>
<reference evidence="17" key="1">
    <citation type="submission" date="2025-08" db="UniProtKB">
        <authorList>
            <consortium name="RefSeq"/>
        </authorList>
    </citation>
    <scope>IDENTIFICATION</scope>
    <source>
        <tissue evidence="17">Thorax and Abdomen</tissue>
    </source>
</reference>
<evidence type="ECO:0000259" key="15">
    <source>
        <dbReference type="PROSITE" id="PS50262"/>
    </source>
</evidence>
<dbReference type="SMART" id="SM01381">
    <property type="entry name" value="7TM_GPCR_Srsx"/>
    <property type="match status" value="1"/>
</dbReference>
<evidence type="ECO:0000256" key="5">
    <source>
        <dbReference type="ARBA" id="ARBA00022989"/>
    </source>
</evidence>
<dbReference type="Pfam" id="PF00001">
    <property type="entry name" value="7tm_1"/>
    <property type="match status" value="1"/>
</dbReference>
<feature type="transmembrane region" description="Helical" evidence="14">
    <location>
        <begin position="212"/>
        <end position="233"/>
    </location>
</feature>
<keyword evidence="4 12" id="KW-0812">Transmembrane</keyword>
<feature type="transmembrane region" description="Helical" evidence="14">
    <location>
        <begin position="305"/>
        <end position="327"/>
    </location>
</feature>
<evidence type="ECO:0000256" key="11">
    <source>
        <dbReference type="ARBA" id="ARBA00023224"/>
    </source>
</evidence>
<dbReference type="Gene3D" id="1.20.1070.10">
    <property type="entry name" value="Rhodopsin 7-helix transmembrane proteins"/>
    <property type="match status" value="1"/>
</dbReference>
<name>A0A6J0BKA5_NEOLC</name>
<evidence type="ECO:0000256" key="13">
    <source>
        <dbReference type="SAM" id="MobiDB-lite"/>
    </source>
</evidence>
<comment type="subcellular location">
    <subcellularLocation>
        <location evidence="1">Cell membrane</location>
        <topology evidence="1">Multi-pass membrane protein</topology>
    </subcellularLocation>
</comment>
<evidence type="ECO:0000256" key="14">
    <source>
        <dbReference type="SAM" id="Phobius"/>
    </source>
</evidence>
<evidence type="ECO:0000256" key="9">
    <source>
        <dbReference type="ARBA" id="ARBA00023170"/>
    </source>
</evidence>
<dbReference type="Proteomes" id="UP000829291">
    <property type="component" value="Chromosome 1"/>
</dbReference>
<dbReference type="PANTHER" id="PTHR24243:SF107">
    <property type="entry name" value="NEUROPEPTIDES CAPA RECEPTOR"/>
    <property type="match status" value="1"/>
</dbReference>
<keyword evidence="16" id="KW-1185">Reference proteome</keyword>
<dbReference type="GO" id="GO:0001607">
    <property type="term" value="F:neuromedin U receptor activity"/>
    <property type="evidence" value="ECO:0007669"/>
    <property type="project" value="InterPro"/>
</dbReference>
<feature type="compositionally biased region" description="Polar residues" evidence="13">
    <location>
        <begin position="411"/>
        <end position="430"/>
    </location>
</feature>
<keyword evidence="10" id="KW-0325">Glycoprotein</keyword>
<keyword evidence="9 12" id="KW-0675">Receptor</keyword>
<dbReference type="RefSeq" id="XP_015514667.1">
    <property type="nucleotide sequence ID" value="XM_015659181.2"/>
</dbReference>
<evidence type="ECO:0000313" key="17">
    <source>
        <dbReference type="RefSeq" id="XP_015514667.1"/>
    </source>
</evidence>
<protein>
    <submittedName>
        <fullName evidence="17">Neuropeptides capa receptor-like</fullName>
    </submittedName>
</protein>
<evidence type="ECO:0000256" key="1">
    <source>
        <dbReference type="ARBA" id="ARBA00004651"/>
    </source>
</evidence>
<dbReference type="PRINTS" id="PR01565">
    <property type="entry name" value="NEUROMEDINUR"/>
</dbReference>
<dbReference type="AlphaFoldDB" id="A0A6J0BKA5"/>
<evidence type="ECO:0000256" key="3">
    <source>
        <dbReference type="ARBA" id="ARBA00022475"/>
    </source>
</evidence>
<keyword evidence="11 12" id="KW-0807">Transducer</keyword>
<evidence type="ECO:0000256" key="12">
    <source>
        <dbReference type="RuleBase" id="RU000688"/>
    </source>
</evidence>
<dbReference type="InterPro" id="IPR005390">
    <property type="entry name" value="NeuromedU_rcpt"/>
</dbReference>
<evidence type="ECO:0000256" key="8">
    <source>
        <dbReference type="ARBA" id="ARBA00023157"/>
    </source>
</evidence>
<keyword evidence="5 14" id="KW-1133">Transmembrane helix</keyword>
<comment type="similarity">
    <text evidence="2 12">Belongs to the G-protein coupled receptor 1 family.</text>
</comment>
<dbReference type="CDD" id="cd15134">
    <property type="entry name" value="7tmA_capaR"/>
    <property type="match status" value="1"/>
</dbReference>
<evidence type="ECO:0000256" key="6">
    <source>
        <dbReference type="ARBA" id="ARBA00023040"/>
    </source>
</evidence>